<dbReference type="Proteomes" id="UP000698752">
    <property type="component" value="Unassembled WGS sequence"/>
</dbReference>
<accession>A0ABS5EFY5</accession>
<dbReference type="EMBL" id="JAAEDI010000009">
    <property type="protein sequence ID" value="MBR0649939.1"/>
    <property type="molecule type" value="Genomic_DNA"/>
</dbReference>
<dbReference type="RefSeq" id="WP_211868295.1">
    <property type="nucleotide sequence ID" value="NZ_JAAEDI010000009.1"/>
</dbReference>
<reference evidence="3" key="1">
    <citation type="journal article" date="2021" name="Syst. Appl. Microbiol.">
        <title>Roseomonas hellenica sp. nov., isolated from roots of wild-growing Alkanna tinctoria.</title>
        <authorList>
            <person name="Rat A."/>
            <person name="Naranjo H.D."/>
            <person name="Lebbe L."/>
            <person name="Cnockaert M."/>
            <person name="Krigas N."/>
            <person name="Grigoriadou K."/>
            <person name="Maloupa E."/>
            <person name="Willems A."/>
        </authorList>
    </citation>
    <scope>NUCLEOTIDE SEQUENCE [LARGE SCALE GENOMIC DNA]</scope>
    <source>
        <strain evidence="3">LMG 31159</strain>
    </source>
</reference>
<sequence>MAEGRPLPDELRRPWHGASDRIEDPGVAAIRLHRVEVDALIAFRRTAAGSAEQARAWRRVATLREKRVALMPAEDAAKLPPLPPTPAGALSGWQRLRRRLGFGRR</sequence>
<gene>
    <name evidence="2" type="ORF">GXW78_09710</name>
</gene>
<organism evidence="2 3">
    <name type="scientific">Neoroseomonas terrae</name>
    <dbReference type="NCBI Taxonomy" id="424799"/>
    <lineage>
        <taxon>Bacteria</taxon>
        <taxon>Pseudomonadati</taxon>
        <taxon>Pseudomonadota</taxon>
        <taxon>Alphaproteobacteria</taxon>
        <taxon>Acetobacterales</taxon>
        <taxon>Acetobacteraceae</taxon>
        <taxon>Neoroseomonas</taxon>
    </lineage>
</organism>
<evidence type="ECO:0000256" key="1">
    <source>
        <dbReference type="SAM" id="MobiDB-lite"/>
    </source>
</evidence>
<name>A0ABS5EFY5_9PROT</name>
<feature type="region of interest" description="Disordered" evidence="1">
    <location>
        <begin position="1"/>
        <end position="21"/>
    </location>
</feature>
<protein>
    <submittedName>
        <fullName evidence="2">Uncharacterized protein</fullName>
    </submittedName>
</protein>
<evidence type="ECO:0000313" key="2">
    <source>
        <dbReference type="EMBL" id="MBR0649939.1"/>
    </source>
</evidence>
<comment type="caution">
    <text evidence="2">The sequence shown here is derived from an EMBL/GenBank/DDBJ whole genome shotgun (WGS) entry which is preliminary data.</text>
</comment>
<keyword evidence="3" id="KW-1185">Reference proteome</keyword>
<evidence type="ECO:0000313" key="3">
    <source>
        <dbReference type="Proteomes" id="UP000698752"/>
    </source>
</evidence>
<proteinExistence type="predicted"/>